<comment type="caution">
    <text evidence="4">The sequence shown here is derived from an EMBL/GenBank/DDBJ whole genome shotgun (WGS) entry which is preliminary data.</text>
</comment>
<dbReference type="EMBL" id="LOHZ01000040">
    <property type="protein sequence ID" value="KYO64771.1"/>
    <property type="molecule type" value="Genomic_DNA"/>
</dbReference>
<accession>A0A162MA68</accession>
<keyword evidence="3" id="KW-0131">Cell cycle</keyword>
<keyword evidence="5" id="KW-1185">Reference proteome</keyword>
<evidence type="ECO:0000313" key="5">
    <source>
        <dbReference type="Proteomes" id="UP000075737"/>
    </source>
</evidence>
<evidence type="ECO:0000256" key="1">
    <source>
        <dbReference type="ARBA" id="ARBA00008168"/>
    </source>
</evidence>
<dbReference type="InterPro" id="IPR036707">
    <property type="entry name" value="MinE_sf"/>
</dbReference>
<name>A0A162MA68_9FIRM</name>
<dbReference type="PATRIC" id="fig|520767.4.peg.1951"/>
<evidence type="ECO:0000256" key="3">
    <source>
        <dbReference type="HAMAP-Rule" id="MF_00262"/>
    </source>
</evidence>
<dbReference type="OrthoDB" id="9796578at2"/>
<comment type="similarity">
    <text evidence="1 3">Belongs to the MinE family.</text>
</comment>
<dbReference type="Pfam" id="PF03776">
    <property type="entry name" value="MinE"/>
    <property type="match status" value="1"/>
</dbReference>
<evidence type="ECO:0000313" key="4">
    <source>
        <dbReference type="EMBL" id="KYO64771.1"/>
    </source>
</evidence>
<evidence type="ECO:0000256" key="2">
    <source>
        <dbReference type="ARBA" id="ARBA00025265"/>
    </source>
</evidence>
<organism evidence="4 5">
    <name type="scientific">Thermovenabulum gondwanense</name>
    <dbReference type="NCBI Taxonomy" id="520767"/>
    <lineage>
        <taxon>Bacteria</taxon>
        <taxon>Bacillati</taxon>
        <taxon>Bacillota</taxon>
        <taxon>Clostridia</taxon>
        <taxon>Thermosediminibacterales</taxon>
        <taxon>Thermosediminibacteraceae</taxon>
        <taxon>Thermovenabulum</taxon>
    </lineage>
</organism>
<keyword evidence="3" id="KW-0132">Cell division</keyword>
<dbReference type="STRING" id="520767.ATZ99_18290"/>
<dbReference type="Proteomes" id="UP000075737">
    <property type="component" value="Unassembled WGS sequence"/>
</dbReference>
<dbReference type="SUPFAM" id="SSF55229">
    <property type="entry name" value="Cell division protein MinE topological specificity domain"/>
    <property type="match status" value="1"/>
</dbReference>
<dbReference type="NCBIfam" id="TIGR01215">
    <property type="entry name" value="minE"/>
    <property type="match status" value="1"/>
</dbReference>
<dbReference type="Gene3D" id="3.30.1070.10">
    <property type="entry name" value="Cell division topological specificity factor MinE"/>
    <property type="match status" value="1"/>
</dbReference>
<dbReference type="GO" id="GO:0051301">
    <property type="term" value="P:cell division"/>
    <property type="evidence" value="ECO:0007669"/>
    <property type="project" value="UniProtKB-KW"/>
</dbReference>
<proteinExistence type="inferred from homology"/>
<comment type="function">
    <text evidence="2 3">Prevents the cell division inhibition by proteins MinC and MinD at internal division sites while permitting inhibition at polar sites. This ensures cell division at the proper site by restricting the formation of a division septum at the midpoint of the long axis of the cell.</text>
</comment>
<protein>
    <recommendedName>
        <fullName evidence="3">Cell division topological specificity factor</fullName>
    </recommendedName>
</protein>
<dbReference type="AlphaFoldDB" id="A0A162MA68"/>
<reference evidence="4 5" key="1">
    <citation type="submission" date="2015-12" db="EMBL/GenBank/DDBJ databases">
        <title>Draft genome of Thermovenabulum gondwanense isolated from a red thermophilic microbial mat colonisisng an outflow channel of a bore well.</title>
        <authorList>
            <person name="Patel B.K."/>
        </authorList>
    </citation>
    <scope>NUCLEOTIDE SEQUENCE [LARGE SCALE GENOMIC DNA]</scope>
    <source>
        <strain evidence="4 5">R270</strain>
    </source>
</reference>
<dbReference type="GO" id="GO:0032955">
    <property type="term" value="P:regulation of division septum assembly"/>
    <property type="evidence" value="ECO:0007669"/>
    <property type="project" value="InterPro"/>
</dbReference>
<dbReference type="InterPro" id="IPR005527">
    <property type="entry name" value="MinE"/>
</dbReference>
<sequence length="95" mass="11076">MDFFKFFSREDVASKEIAKERLKLILVHDRANVSPKFLEMIKSQLINLISDYIEVEEEGMEVKLTRIKKDEEEDTTVPALVANIPIKRIKNIARV</sequence>
<gene>
    <name evidence="3" type="primary">minE</name>
    <name evidence="4" type="ORF">ATZ99_18290</name>
</gene>
<dbReference type="HAMAP" id="MF_00262">
    <property type="entry name" value="MinE"/>
    <property type="match status" value="1"/>
</dbReference>
<dbReference type="RefSeq" id="WP_068748941.1">
    <property type="nucleotide sequence ID" value="NZ_LOHZ01000040.1"/>
</dbReference>